<reference evidence="1" key="1">
    <citation type="journal article" date="2014" name="Front. Microbiol.">
        <title>High frequency of phylogenetically diverse reductive dehalogenase-homologous genes in deep subseafloor sedimentary metagenomes.</title>
        <authorList>
            <person name="Kawai M."/>
            <person name="Futagami T."/>
            <person name="Toyoda A."/>
            <person name="Takaki Y."/>
            <person name="Nishi S."/>
            <person name="Hori S."/>
            <person name="Arai W."/>
            <person name="Tsubouchi T."/>
            <person name="Morono Y."/>
            <person name="Uchiyama I."/>
            <person name="Ito T."/>
            <person name="Fujiyama A."/>
            <person name="Inagaki F."/>
            <person name="Takami H."/>
        </authorList>
    </citation>
    <scope>NUCLEOTIDE SEQUENCE</scope>
    <source>
        <strain evidence="1">Expedition CK06-06</strain>
    </source>
</reference>
<comment type="caution">
    <text evidence="1">The sequence shown here is derived from an EMBL/GenBank/DDBJ whole genome shotgun (WGS) entry which is preliminary data.</text>
</comment>
<dbReference type="AlphaFoldDB" id="X1HD82"/>
<gene>
    <name evidence="1" type="ORF">S03H2_11644</name>
</gene>
<feature type="non-terminal residue" evidence="1">
    <location>
        <position position="1"/>
    </location>
</feature>
<name>X1HD82_9ZZZZ</name>
<protein>
    <submittedName>
        <fullName evidence="1">Uncharacterized protein</fullName>
    </submittedName>
</protein>
<sequence>ILKPGGVKLAEAENIGPYMVFNLEESPGGFGHKLLVGYYQIDDTETLDTGFTVVIGFKSCPVEDIDIDTPYCIPTAKPTTGVLTLSIGAINDNADDVDSYHYLWVMGEMTAG</sequence>
<evidence type="ECO:0000313" key="1">
    <source>
        <dbReference type="EMBL" id="GAH43283.1"/>
    </source>
</evidence>
<organism evidence="1">
    <name type="scientific">marine sediment metagenome</name>
    <dbReference type="NCBI Taxonomy" id="412755"/>
    <lineage>
        <taxon>unclassified sequences</taxon>
        <taxon>metagenomes</taxon>
        <taxon>ecological metagenomes</taxon>
    </lineage>
</organism>
<proteinExistence type="predicted"/>
<accession>X1HD82</accession>
<dbReference type="EMBL" id="BARU01005932">
    <property type="protein sequence ID" value="GAH43283.1"/>
    <property type="molecule type" value="Genomic_DNA"/>
</dbReference>